<protein>
    <submittedName>
        <fullName evidence="7">Beta-ketoacyl synthase N-terminal-like domain-containing protein</fullName>
    </submittedName>
</protein>
<keyword evidence="3" id="KW-0808">Transferase</keyword>
<dbReference type="SUPFAM" id="SSF55048">
    <property type="entry name" value="Probable ACP-binding domain of malonyl-CoA ACP transacylase"/>
    <property type="match status" value="1"/>
</dbReference>
<dbReference type="InterPro" id="IPR057326">
    <property type="entry name" value="KR_dom"/>
</dbReference>
<dbReference type="InterPro" id="IPR036291">
    <property type="entry name" value="NAD(P)-bd_dom_sf"/>
</dbReference>
<evidence type="ECO:0000313" key="8">
    <source>
        <dbReference type="Proteomes" id="UP001601521"/>
    </source>
</evidence>
<dbReference type="InterPro" id="IPR029058">
    <property type="entry name" value="AB_hydrolase_fold"/>
</dbReference>
<dbReference type="InterPro" id="IPR016039">
    <property type="entry name" value="Thiolase-like"/>
</dbReference>
<dbReference type="InterPro" id="IPR001031">
    <property type="entry name" value="Thioesterase"/>
</dbReference>
<dbReference type="InterPro" id="IPR020806">
    <property type="entry name" value="PKS_PP-bd"/>
</dbReference>
<dbReference type="RefSeq" id="WP_387253471.1">
    <property type="nucleotide sequence ID" value="NZ_JBIALX010000011.1"/>
</dbReference>
<dbReference type="SMART" id="SM00822">
    <property type="entry name" value="PKS_KR"/>
    <property type="match status" value="1"/>
</dbReference>
<dbReference type="Pfam" id="PF00550">
    <property type="entry name" value="PP-binding"/>
    <property type="match status" value="1"/>
</dbReference>
<dbReference type="Gene3D" id="3.40.50.720">
    <property type="entry name" value="NAD(P)-binding Rossmann-like Domain"/>
    <property type="match status" value="1"/>
</dbReference>
<evidence type="ECO:0000256" key="3">
    <source>
        <dbReference type="ARBA" id="ARBA00022679"/>
    </source>
</evidence>
<keyword evidence="4" id="KW-0012">Acyltransferase</keyword>
<feature type="domain" description="Ketosynthase family 3 (KS3)" evidence="6">
    <location>
        <begin position="34"/>
        <end position="447"/>
    </location>
</feature>
<dbReference type="PANTHER" id="PTHR43775">
    <property type="entry name" value="FATTY ACID SYNTHASE"/>
    <property type="match status" value="1"/>
</dbReference>
<evidence type="ECO:0000256" key="4">
    <source>
        <dbReference type="ARBA" id="ARBA00023315"/>
    </source>
</evidence>
<dbReference type="Proteomes" id="UP001601521">
    <property type="component" value="Unassembled WGS sequence"/>
</dbReference>
<dbReference type="Gene3D" id="3.40.47.10">
    <property type="match status" value="1"/>
</dbReference>
<dbReference type="InterPro" id="IPR055123">
    <property type="entry name" value="SpnB-like_Rossmann"/>
</dbReference>
<organism evidence="7 8">
    <name type="scientific">Nocardia africana</name>
    <dbReference type="NCBI Taxonomy" id="134964"/>
    <lineage>
        <taxon>Bacteria</taxon>
        <taxon>Bacillati</taxon>
        <taxon>Actinomycetota</taxon>
        <taxon>Actinomycetes</taxon>
        <taxon>Mycobacteriales</taxon>
        <taxon>Nocardiaceae</taxon>
        <taxon>Nocardia</taxon>
    </lineage>
</organism>
<dbReference type="Gene3D" id="3.40.366.10">
    <property type="entry name" value="Malonyl-Coenzyme A Acyl Carrier Protein, domain 2"/>
    <property type="match status" value="1"/>
</dbReference>
<dbReference type="InterPro" id="IPR018201">
    <property type="entry name" value="Ketoacyl_synth_AS"/>
</dbReference>
<evidence type="ECO:0000313" key="7">
    <source>
        <dbReference type="EMBL" id="MFF0456594.1"/>
    </source>
</evidence>
<dbReference type="SUPFAM" id="SSF47336">
    <property type="entry name" value="ACP-like"/>
    <property type="match status" value="1"/>
</dbReference>
<name>A0ABW6NN54_9NOCA</name>
<dbReference type="Pfam" id="PF00975">
    <property type="entry name" value="Thioesterase"/>
    <property type="match status" value="1"/>
</dbReference>
<dbReference type="InterPro" id="IPR006162">
    <property type="entry name" value="Ppantetheine_attach_site"/>
</dbReference>
<dbReference type="Pfam" id="PF00698">
    <property type="entry name" value="Acyl_transf_1"/>
    <property type="match status" value="1"/>
</dbReference>
<dbReference type="Pfam" id="PF16197">
    <property type="entry name" value="KAsynt_C_assoc"/>
    <property type="match status" value="1"/>
</dbReference>
<dbReference type="Pfam" id="PF00109">
    <property type="entry name" value="ketoacyl-synt"/>
    <property type="match status" value="1"/>
</dbReference>
<dbReference type="InterPro" id="IPR050091">
    <property type="entry name" value="PKS_NRPS_Biosynth_Enz"/>
</dbReference>
<keyword evidence="2" id="KW-0597">Phosphoprotein</keyword>
<dbReference type="Pfam" id="PF02801">
    <property type="entry name" value="Ketoacyl-synt_C"/>
    <property type="match status" value="1"/>
</dbReference>
<dbReference type="SUPFAM" id="SSF53901">
    <property type="entry name" value="Thiolase-like"/>
    <property type="match status" value="1"/>
</dbReference>
<dbReference type="SMART" id="SM00825">
    <property type="entry name" value="PKS_KS"/>
    <property type="match status" value="1"/>
</dbReference>
<dbReference type="PROSITE" id="PS52004">
    <property type="entry name" value="KS3_2"/>
    <property type="match status" value="1"/>
</dbReference>
<dbReference type="InterPro" id="IPR014031">
    <property type="entry name" value="Ketoacyl_synth_C"/>
</dbReference>
<dbReference type="SUPFAM" id="SSF52151">
    <property type="entry name" value="FabD/lysophospholipase-like"/>
    <property type="match status" value="1"/>
</dbReference>
<dbReference type="PANTHER" id="PTHR43775:SF51">
    <property type="entry name" value="INACTIVE PHENOLPHTHIOCEROL SYNTHESIS POLYKETIDE SYNTHASE TYPE I PKS1-RELATED"/>
    <property type="match status" value="1"/>
</dbReference>
<proteinExistence type="predicted"/>
<sequence length="1724" mass="181178">MTNADARLVEALRSSLLELEDLREQHRALRQAKDEPIAIVGMGCRYPGGVRSPRELWELVAGERDAISSFPLDRGWDVESLFDPRPGTPGRTYTRSGGFLGGAGDFDAEFFGVSPREALDMDPQQRLLLEVAWESLEDAGIDPHALRGSDTGIYAGVMYHDYGTMTQAGSVVSGRVAYALGWHGPAITVDTACSSSLVAVHLACRSLRSGECATALAAGVTVMATPEMFVEFSRQRGLSADGRCRSYAADADGTGWSEGVGVVVLERLSRARELGHPVLAVVAGSAVNQDGASNGPTAPNGPAQQRVIAAALASAGLAADDIDLIEGHGTGTPLGDPIEAGALLATYGRRDTAREPVRLGSVKSNLGHTQAAAGVAGMIKIVQAMRHGIMPKTLHCDRPSPHVDWMSGHLRLLQAARPWEPAAGRPRRAAISSFGISGTNAHVILEQPEPDAAIAKDVGAPWFTALIWSARSVDAVTAQAVRWREFLTSAPGPDLAAAGWSATRRPLFEHRAVAIGRDHAELAAALDAVGDDSAGSAATVSAAAWRGRVVPGATAWVCGGQGTQRLGMGRELYEEFEAFAAAWDEVIALLDGLSGPSLAQAGVASLIEVIWGRDERLLEWTSFAQPALFAWQVSVARLWESWGMRPDFVHGHSVGEIAAAHLAGVLSLTDATRVVTARAQLMGELPADGAMMAAHAEEPEIAEIAARAGVATAVEVAAVNAPGALVVSGLAAAVERVERELRALGRRTHRLRVSHAFHSKAMDPILERFAAAVSDIRPRPPAVPIVTDLTGDLVTAENFSGGDAFGSAAYWTRHIRGQIRFAAGTATLRAAGVTRYAELGPAPGVSTAIADILAADTGSPAPVVVSTGEPQTAEQISVLGAAARLWIAGAAVDWQRRYPPAARRWTALPTYAFRHQRYWRTPSAPAPRPEPARVPAPAPVEPTSVKRAAEGPLYRIEWVPADGPAPASALATTRIVHCGAASGDPVTDAVAAVCAALDGIRGWLSESEREAERLVVVTAKGVAVTGDESPDPAAAAVWGLVRAAQAENPYHSITLVDADDVVADDVLRGIARPEVAIRDGRQYLPRLVPVVPTVAAPAAERTGTVLLAGADTPIGALLRAHLRTRYGDRLLLVDDATAADRTALRRIIAAIPADRPLIGVVHASAPVPARRMEDTTSAHVRSLLHPGLAAAWQLHEVTAALEPEFFVFAGGATGLVLPAAQSVTAAGENFRYALAQLRRAAGRPATALAWGPLDDLGCGGLTDELSLERLRRQGVGALPRTAVVEAFDTERSAPHPVLAVLRLHQQTLAARTDFDPPLLRELRRRAAAAADVEAGLGPRLAAMGDRERGAELFRIAATVVATTLGYASAEDFDATRPLLESGLESLGSIQIRGRLEQTTGVRLSPREIFDAGTVAGLAEVLGRRLTETAEPVVRQSDPNAPGAPLSIDALFRTALRDGRLEHGLALLDSAARLRPTFDTGRALDPLPAISLLDGAGGPPVVCVSAPIVTGGVHQYARIAKNVSIGSPVHGLRLPGFEPGQPLPGSAAVALDYLAEAVAAATGGEPAVLLGYSSGGVLAYGLARRLAAIDPGRLLGVVMLDSFQPDDDGWGAPMEPLFAGMLADGDDPGHDTANALTAMATWGRYLREIDLGPVPVPVLHLQCTVGYQPPGRGGSLPVSRTWWPEHTVRQIGFDHFSLLTDGAVQVANLVCDWIGRAIPAGRNEE</sequence>
<dbReference type="SMART" id="SM00827">
    <property type="entry name" value="PKS_AT"/>
    <property type="match status" value="1"/>
</dbReference>
<dbReference type="Gene3D" id="3.40.50.1820">
    <property type="entry name" value="alpha/beta hydrolase"/>
    <property type="match status" value="1"/>
</dbReference>
<dbReference type="InterPro" id="IPR016036">
    <property type="entry name" value="Malonyl_transacylase_ACP-bd"/>
</dbReference>
<evidence type="ECO:0000256" key="2">
    <source>
        <dbReference type="ARBA" id="ARBA00022553"/>
    </source>
</evidence>
<dbReference type="InterPro" id="IPR014030">
    <property type="entry name" value="Ketoacyl_synth_N"/>
</dbReference>
<evidence type="ECO:0000259" key="6">
    <source>
        <dbReference type="PROSITE" id="PS52004"/>
    </source>
</evidence>
<accession>A0ABW6NN54</accession>
<evidence type="ECO:0000256" key="1">
    <source>
        <dbReference type="ARBA" id="ARBA00022450"/>
    </source>
</evidence>
<gene>
    <name evidence="7" type="ORF">ACFYTH_24805</name>
</gene>
<dbReference type="SUPFAM" id="SSF51735">
    <property type="entry name" value="NAD(P)-binding Rossmann-fold domains"/>
    <property type="match status" value="2"/>
</dbReference>
<dbReference type="InterPro" id="IPR036736">
    <property type="entry name" value="ACP-like_sf"/>
</dbReference>
<dbReference type="Pfam" id="PF22953">
    <property type="entry name" value="SpnB_Rossmann"/>
    <property type="match status" value="1"/>
</dbReference>
<dbReference type="EMBL" id="JBIALX010000011">
    <property type="protein sequence ID" value="MFF0456594.1"/>
    <property type="molecule type" value="Genomic_DNA"/>
</dbReference>
<dbReference type="PROSITE" id="PS00012">
    <property type="entry name" value="PHOSPHOPANTETHEINE"/>
    <property type="match status" value="1"/>
</dbReference>
<dbReference type="Gene3D" id="3.30.70.3290">
    <property type="match status" value="1"/>
</dbReference>
<dbReference type="InterPro" id="IPR014043">
    <property type="entry name" value="Acyl_transferase_dom"/>
</dbReference>
<dbReference type="CDD" id="cd00833">
    <property type="entry name" value="PKS"/>
    <property type="match status" value="1"/>
</dbReference>
<comment type="caution">
    <text evidence="7">The sequence shown here is derived from an EMBL/GenBank/DDBJ whole genome shotgun (WGS) entry which is preliminary data.</text>
</comment>
<dbReference type="InterPro" id="IPR013968">
    <property type="entry name" value="PKS_KR"/>
</dbReference>
<dbReference type="PROSITE" id="PS50075">
    <property type="entry name" value="CARRIER"/>
    <property type="match status" value="1"/>
</dbReference>
<keyword evidence="1" id="KW-0596">Phosphopantetheine</keyword>
<dbReference type="SMART" id="SM00823">
    <property type="entry name" value="PKS_PP"/>
    <property type="match status" value="1"/>
</dbReference>
<dbReference type="InterPro" id="IPR032821">
    <property type="entry name" value="PKS_assoc"/>
</dbReference>
<dbReference type="InterPro" id="IPR020802">
    <property type="entry name" value="TesA-like"/>
</dbReference>
<dbReference type="InterPro" id="IPR020841">
    <property type="entry name" value="PKS_Beta-ketoAc_synthase_dom"/>
</dbReference>
<dbReference type="PROSITE" id="PS00606">
    <property type="entry name" value="KS3_1"/>
    <property type="match status" value="1"/>
</dbReference>
<dbReference type="Gene3D" id="1.10.1200.10">
    <property type="entry name" value="ACP-like"/>
    <property type="match status" value="1"/>
</dbReference>
<keyword evidence="8" id="KW-1185">Reference proteome</keyword>
<dbReference type="InterPro" id="IPR016035">
    <property type="entry name" value="Acyl_Trfase/lysoPLipase"/>
</dbReference>
<dbReference type="Pfam" id="PF08659">
    <property type="entry name" value="KR"/>
    <property type="match status" value="1"/>
</dbReference>
<reference evidence="7 8" key="1">
    <citation type="submission" date="2024-10" db="EMBL/GenBank/DDBJ databases">
        <title>The Natural Products Discovery Center: Release of the First 8490 Sequenced Strains for Exploring Actinobacteria Biosynthetic Diversity.</title>
        <authorList>
            <person name="Kalkreuter E."/>
            <person name="Kautsar S.A."/>
            <person name="Yang D."/>
            <person name="Bader C.D."/>
            <person name="Teijaro C.N."/>
            <person name="Fluegel L."/>
            <person name="Davis C.M."/>
            <person name="Simpson J.R."/>
            <person name="Lauterbach L."/>
            <person name="Steele A.D."/>
            <person name="Gui C."/>
            <person name="Meng S."/>
            <person name="Li G."/>
            <person name="Viehrig K."/>
            <person name="Ye F."/>
            <person name="Su P."/>
            <person name="Kiefer A.F."/>
            <person name="Nichols A."/>
            <person name="Cepeda A.J."/>
            <person name="Yan W."/>
            <person name="Fan B."/>
            <person name="Jiang Y."/>
            <person name="Adhikari A."/>
            <person name="Zheng C.-J."/>
            <person name="Schuster L."/>
            <person name="Cowan T.M."/>
            <person name="Smanski M.J."/>
            <person name="Chevrette M.G."/>
            <person name="De Carvalho L.P.S."/>
            <person name="Shen B."/>
        </authorList>
    </citation>
    <scope>NUCLEOTIDE SEQUENCE [LARGE SCALE GENOMIC DNA]</scope>
    <source>
        <strain evidence="7 8">NPDC004550</strain>
    </source>
</reference>
<dbReference type="SUPFAM" id="SSF53474">
    <property type="entry name" value="alpha/beta-Hydrolases"/>
    <property type="match status" value="1"/>
</dbReference>
<feature type="domain" description="Carrier" evidence="5">
    <location>
        <begin position="1350"/>
        <end position="1425"/>
    </location>
</feature>
<dbReference type="InterPro" id="IPR001227">
    <property type="entry name" value="Ac_transferase_dom_sf"/>
</dbReference>
<evidence type="ECO:0000259" key="5">
    <source>
        <dbReference type="PROSITE" id="PS50075"/>
    </source>
</evidence>
<dbReference type="SMART" id="SM00824">
    <property type="entry name" value="PKS_TE"/>
    <property type="match status" value="1"/>
</dbReference>
<dbReference type="InterPro" id="IPR009081">
    <property type="entry name" value="PP-bd_ACP"/>
</dbReference>